<dbReference type="SUPFAM" id="SSF53155">
    <property type="entry name" value="Methylated DNA-protein cysteine methyltransferase domain"/>
    <property type="match status" value="1"/>
</dbReference>
<reference evidence="12" key="1">
    <citation type="journal article" date="2019" name="Int. J. Syst. Evol. Microbiol.">
        <title>The Global Catalogue of Microorganisms (GCM) 10K type strain sequencing project: providing services to taxonomists for standard genome sequencing and annotation.</title>
        <authorList>
            <consortium name="The Broad Institute Genomics Platform"/>
            <consortium name="The Broad Institute Genome Sequencing Center for Infectious Disease"/>
            <person name="Wu L."/>
            <person name="Ma J."/>
        </authorList>
    </citation>
    <scope>NUCLEOTIDE SEQUENCE [LARGE SCALE GENOMIC DNA]</scope>
    <source>
        <strain evidence="12">CGMCC 1.16305</strain>
    </source>
</reference>
<dbReference type="InterPro" id="IPR036217">
    <property type="entry name" value="MethylDNA_cys_MeTrfase_DNAb"/>
</dbReference>
<sequence>MVKKPYIYIDDMESPVGMLTIACHQDGLCNIEFGDIDTAFPKIQTWAKRNMIRNDIKQDSDYTKEVVNQLNEYFQGERKSFDLPLYLKGTPFQIKVWEALQDIKYGETKTYKDIAEAIGKPKAVRAVGGANNKNPISIVVPCHRVIGSSGCLIGYGGGLDKKQILLEHEQKYL</sequence>
<keyword evidence="4 8" id="KW-0808">Transferase</keyword>
<evidence type="ECO:0000256" key="4">
    <source>
        <dbReference type="ARBA" id="ARBA00022679"/>
    </source>
</evidence>
<evidence type="ECO:0000256" key="8">
    <source>
        <dbReference type="HAMAP-Rule" id="MF_00772"/>
    </source>
</evidence>
<evidence type="ECO:0000256" key="7">
    <source>
        <dbReference type="ARBA" id="ARBA00049348"/>
    </source>
</evidence>
<dbReference type="InterPro" id="IPR001497">
    <property type="entry name" value="MethylDNA_cys_MeTrfase_AS"/>
</dbReference>
<dbReference type="InterPro" id="IPR014048">
    <property type="entry name" value="MethylDNA_cys_MeTrfase_DNA-bd"/>
</dbReference>
<comment type="similarity">
    <text evidence="8">Belongs to the MGMT family.</text>
</comment>
<dbReference type="InterPro" id="IPR036388">
    <property type="entry name" value="WH-like_DNA-bd_sf"/>
</dbReference>
<dbReference type="HAMAP" id="MF_00772">
    <property type="entry name" value="OGT"/>
    <property type="match status" value="1"/>
</dbReference>
<dbReference type="CDD" id="cd06445">
    <property type="entry name" value="ATase"/>
    <property type="match status" value="1"/>
</dbReference>
<dbReference type="NCBIfam" id="TIGR00589">
    <property type="entry name" value="ogt"/>
    <property type="match status" value="1"/>
</dbReference>
<dbReference type="Pfam" id="PF01035">
    <property type="entry name" value="DNA_binding_1"/>
    <property type="match status" value="1"/>
</dbReference>
<evidence type="ECO:0000256" key="2">
    <source>
        <dbReference type="ARBA" id="ARBA00022490"/>
    </source>
</evidence>
<comment type="caution">
    <text evidence="11">The sequence shown here is derived from an EMBL/GenBank/DDBJ whole genome shotgun (WGS) entry which is preliminary data.</text>
</comment>
<dbReference type="Gene3D" id="3.30.160.70">
    <property type="entry name" value="Methylated DNA-protein cysteine methyltransferase domain"/>
    <property type="match status" value="1"/>
</dbReference>
<dbReference type="PANTHER" id="PTHR10815:SF5">
    <property type="entry name" value="METHYLATED-DNA--PROTEIN-CYSTEINE METHYLTRANSFERASE"/>
    <property type="match status" value="1"/>
</dbReference>
<gene>
    <name evidence="11" type="ORF">ACFQRG_01095</name>
</gene>
<dbReference type="PROSITE" id="PS00374">
    <property type="entry name" value="MGMT"/>
    <property type="match status" value="1"/>
</dbReference>
<feature type="domain" description="Methylguanine DNA methyltransferase ribonuclease-like" evidence="10">
    <location>
        <begin position="12"/>
        <end position="85"/>
    </location>
</feature>
<evidence type="ECO:0000259" key="10">
    <source>
        <dbReference type="Pfam" id="PF02870"/>
    </source>
</evidence>
<evidence type="ECO:0000256" key="5">
    <source>
        <dbReference type="ARBA" id="ARBA00022763"/>
    </source>
</evidence>
<keyword evidence="12" id="KW-1185">Reference proteome</keyword>
<comment type="catalytic activity">
    <reaction evidence="7 8">
        <text>a 6-O-methyl-2'-deoxyguanosine in DNA + L-cysteinyl-[protein] = S-methyl-L-cysteinyl-[protein] + a 2'-deoxyguanosine in DNA</text>
        <dbReference type="Rhea" id="RHEA:24000"/>
        <dbReference type="Rhea" id="RHEA-COMP:10131"/>
        <dbReference type="Rhea" id="RHEA-COMP:10132"/>
        <dbReference type="Rhea" id="RHEA-COMP:11367"/>
        <dbReference type="Rhea" id="RHEA-COMP:11368"/>
        <dbReference type="ChEBI" id="CHEBI:29950"/>
        <dbReference type="ChEBI" id="CHEBI:82612"/>
        <dbReference type="ChEBI" id="CHEBI:85445"/>
        <dbReference type="ChEBI" id="CHEBI:85448"/>
        <dbReference type="EC" id="2.1.1.63"/>
    </reaction>
</comment>
<dbReference type="GO" id="GO:0032259">
    <property type="term" value="P:methylation"/>
    <property type="evidence" value="ECO:0007669"/>
    <property type="project" value="UniProtKB-KW"/>
</dbReference>
<evidence type="ECO:0000313" key="12">
    <source>
        <dbReference type="Proteomes" id="UP001596505"/>
    </source>
</evidence>
<keyword evidence="3 8" id="KW-0489">Methyltransferase</keyword>
<evidence type="ECO:0000313" key="11">
    <source>
        <dbReference type="EMBL" id="MFC7391591.1"/>
    </source>
</evidence>
<organism evidence="11 12">
    <name type="scientific">Scopulibacillus cellulosilyticus</name>
    <dbReference type="NCBI Taxonomy" id="2665665"/>
    <lineage>
        <taxon>Bacteria</taxon>
        <taxon>Bacillati</taxon>
        <taxon>Bacillota</taxon>
        <taxon>Bacilli</taxon>
        <taxon>Bacillales</taxon>
        <taxon>Sporolactobacillaceae</taxon>
        <taxon>Scopulibacillus</taxon>
    </lineage>
</organism>
<keyword evidence="6 8" id="KW-0234">DNA repair</keyword>
<dbReference type="InterPro" id="IPR036631">
    <property type="entry name" value="MGMT_N_sf"/>
</dbReference>
<comment type="subcellular location">
    <subcellularLocation>
        <location evidence="8">Cytoplasm</location>
    </subcellularLocation>
</comment>
<proteinExistence type="inferred from homology"/>
<dbReference type="InterPro" id="IPR023546">
    <property type="entry name" value="MGMT"/>
</dbReference>
<comment type="catalytic activity">
    <reaction evidence="1 8">
        <text>a 4-O-methyl-thymidine in DNA + L-cysteinyl-[protein] = a thymidine in DNA + S-methyl-L-cysteinyl-[protein]</text>
        <dbReference type="Rhea" id="RHEA:53428"/>
        <dbReference type="Rhea" id="RHEA-COMP:10131"/>
        <dbReference type="Rhea" id="RHEA-COMP:10132"/>
        <dbReference type="Rhea" id="RHEA-COMP:13555"/>
        <dbReference type="Rhea" id="RHEA-COMP:13556"/>
        <dbReference type="ChEBI" id="CHEBI:29950"/>
        <dbReference type="ChEBI" id="CHEBI:82612"/>
        <dbReference type="ChEBI" id="CHEBI:137386"/>
        <dbReference type="ChEBI" id="CHEBI:137387"/>
        <dbReference type="EC" id="2.1.1.63"/>
    </reaction>
</comment>
<dbReference type="Gene3D" id="1.10.10.10">
    <property type="entry name" value="Winged helix-like DNA-binding domain superfamily/Winged helix DNA-binding domain"/>
    <property type="match status" value="1"/>
</dbReference>
<feature type="domain" description="Methylated-DNA-[protein]-cysteine S-methyltransferase DNA binding" evidence="9">
    <location>
        <begin position="91"/>
        <end position="170"/>
    </location>
</feature>
<dbReference type="SUPFAM" id="SSF46767">
    <property type="entry name" value="Methylated DNA-protein cysteine methyltransferase, C-terminal domain"/>
    <property type="match status" value="1"/>
</dbReference>
<evidence type="ECO:0000256" key="1">
    <source>
        <dbReference type="ARBA" id="ARBA00001286"/>
    </source>
</evidence>
<evidence type="ECO:0000259" key="9">
    <source>
        <dbReference type="Pfam" id="PF01035"/>
    </source>
</evidence>
<comment type="function">
    <text evidence="8">Involved in the cellular defense against the biological effects of O6-methylguanine (O6-MeG) and O4-methylthymine (O4-MeT) in DNA. Repairs the methylated nucleobase in DNA by stoichiometrically transferring the methyl group to a cysteine residue in the enzyme. This is a suicide reaction: the enzyme is irreversibly inactivated.</text>
</comment>
<feature type="active site" description="Nucleophile; methyl group acceptor" evidence="8">
    <location>
        <position position="142"/>
    </location>
</feature>
<dbReference type="RefSeq" id="WP_380962764.1">
    <property type="nucleotide sequence ID" value="NZ_JBHTCO010000002.1"/>
</dbReference>
<dbReference type="EMBL" id="JBHTCO010000002">
    <property type="protein sequence ID" value="MFC7391591.1"/>
    <property type="molecule type" value="Genomic_DNA"/>
</dbReference>
<dbReference type="GO" id="GO:0003908">
    <property type="term" value="F:methylated-DNA-[protein]-cysteine S-methyltransferase activity"/>
    <property type="evidence" value="ECO:0007669"/>
    <property type="project" value="UniProtKB-EC"/>
</dbReference>
<comment type="miscellaneous">
    <text evidence="8">This enzyme catalyzes only one turnover and therefore is not strictly catalytic. According to one definition, an enzyme is a biocatalyst that acts repeatedly and over many reaction cycles.</text>
</comment>
<dbReference type="Pfam" id="PF02870">
    <property type="entry name" value="Methyltransf_1N"/>
    <property type="match status" value="1"/>
</dbReference>
<dbReference type="EC" id="2.1.1.63" evidence="8"/>
<dbReference type="Proteomes" id="UP001596505">
    <property type="component" value="Unassembled WGS sequence"/>
</dbReference>
<dbReference type="PANTHER" id="PTHR10815">
    <property type="entry name" value="METHYLATED-DNA--PROTEIN-CYSTEINE METHYLTRANSFERASE"/>
    <property type="match status" value="1"/>
</dbReference>
<protein>
    <recommendedName>
        <fullName evidence="8">Methylated-DNA--protein-cysteine methyltransferase</fullName>
        <ecNumber evidence="8">2.1.1.63</ecNumber>
    </recommendedName>
    <alternativeName>
        <fullName evidence="8">6-O-methylguanine-DNA methyltransferase</fullName>
        <shortName evidence="8">MGMT</shortName>
    </alternativeName>
    <alternativeName>
        <fullName evidence="8">O-6-methylguanine-DNA-alkyltransferase</fullName>
    </alternativeName>
</protein>
<name>A0ABW2PWI2_9BACL</name>
<evidence type="ECO:0000256" key="6">
    <source>
        <dbReference type="ARBA" id="ARBA00023204"/>
    </source>
</evidence>
<dbReference type="InterPro" id="IPR008332">
    <property type="entry name" value="MethylG_MeTrfase_N"/>
</dbReference>
<evidence type="ECO:0000256" key="3">
    <source>
        <dbReference type="ARBA" id="ARBA00022603"/>
    </source>
</evidence>
<accession>A0ABW2PWI2</accession>
<keyword evidence="2 8" id="KW-0963">Cytoplasm</keyword>
<keyword evidence="5 8" id="KW-0227">DNA damage</keyword>